<dbReference type="InterPro" id="IPR036388">
    <property type="entry name" value="WH-like_DNA-bd_sf"/>
</dbReference>
<protein>
    <recommendedName>
        <fullName evidence="2">UPF0251 protein COX22_04275</fullName>
    </recommendedName>
</protein>
<comment type="similarity">
    <text evidence="1 2">Belongs to the UPF0251 family.</text>
</comment>
<comment type="caution">
    <text evidence="3">The sequence shown here is derived from an EMBL/GenBank/DDBJ whole genome shotgun (WGS) entry which is preliminary data.</text>
</comment>
<evidence type="ECO:0000256" key="2">
    <source>
        <dbReference type="HAMAP-Rule" id="MF_00674"/>
    </source>
</evidence>
<dbReference type="AlphaFoldDB" id="A0A2G9ZJW0"/>
<name>A0A2G9ZJW0_9BACT</name>
<evidence type="ECO:0000256" key="1">
    <source>
        <dbReference type="ARBA" id="ARBA00009350"/>
    </source>
</evidence>
<dbReference type="HAMAP" id="MF_00674">
    <property type="entry name" value="UPF0251"/>
    <property type="match status" value="1"/>
</dbReference>
<sequence>MQTRRRGRPCLARRVACRPEIKYFKPRGVPLRQAEIIILSAEEIEAFRLRHLNGLEQTEAAAKMRTSQSTYQRILSAASRKIAEALVNGKAIQIGD</sequence>
<dbReference type="InterPro" id="IPR013324">
    <property type="entry name" value="RNA_pol_sigma_r3/r4-like"/>
</dbReference>
<dbReference type="EMBL" id="PCSD01000099">
    <property type="protein sequence ID" value="PIP33456.1"/>
    <property type="molecule type" value="Genomic_DNA"/>
</dbReference>
<proteinExistence type="inferred from homology"/>
<dbReference type="Pfam" id="PF02001">
    <property type="entry name" value="DUF134"/>
    <property type="match status" value="1"/>
</dbReference>
<reference evidence="3 4" key="1">
    <citation type="submission" date="2017-09" db="EMBL/GenBank/DDBJ databases">
        <title>Depth-based differentiation of microbial function through sediment-hosted aquifers and enrichment of novel symbionts in the deep terrestrial subsurface.</title>
        <authorList>
            <person name="Probst A.J."/>
            <person name="Ladd B."/>
            <person name="Jarett J.K."/>
            <person name="Geller-Mcgrath D.E."/>
            <person name="Sieber C.M."/>
            <person name="Emerson J.B."/>
            <person name="Anantharaman K."/>
            <person name="Thomas B.C."/>
            <person name="Malmstrom R."/>
            <person name="Stieglmeier M."/>
            <person name="Klingl A."/>
            <person name="Woyke T."/>
            <person name="Ryan C.M."/>
            <person name="Banfield J.F."/>
        </authorList>
    </citation>
    <scope>NUCLEOTIDE SEQUENCE [LARGE SCALE GENOMIC DNA]</scope>
    <source>
        <strain evidence="3">CG23_combo_of_CG06-09_8_20_14_all_49_15</strain>
    </source>
</reference>
<organism evidence="3 4">
    <name type="scientific">Candidatus Falkowbacteria bacterium CG23_combo_of_CG06-09_8_20_14_all_49_15</name>
    <dbReference type="NCBI Taxonomy" id="1974572"/>
    <lineage>
        <taxon>Bacteria</taxon>
        <taxon>Candidatus Falkowiibacteriota</taxon>
    </lineage>
</organism>
<accession>A0A2G9ZJW0</accession>
<evidence type="ECO:0000313" key="4">
    <source>
        <dbReference type="Proteomes" id="UP000230729"/>
    </source>
</evidence>
<dbReference type="InterPro" id="IPR002852">
    <property type="entry name" value="UPF0251"/>
</dbReference>
<dbReference type="Proteomes" id="UP000230729">
    <property type="component" value="Unassembled WGS sequence"/>
</dbReference>
<gene>
    <name evidence="3" type="ORF">COX22_04275</name>
</gene>
<dbReference type="PANTHER" id="PTHR37478:SF2">
    <property type="entry name" value="UPF0251 PROTEIN TK0562"/>
    <property type="match status" value="1"/>
</dbReference>
<dbReference type="PANTHER" id="PTHR37478">
    <property type="match status" value="1"/>
</dbReference>
<dbReference type="Gene3D" id="1.10.10.10">
    <property type="entry name" value="Winged helix-like DNA-binding domain superfamily/Winged helix DNA-binding domain"/>
    <property type="match status" value="1"/>
</dbReference>
<dbReference type="SUPFAM" id="SSF88659">
    <property type="entry name" value="Sigma3 and sigma4 domains of RNA polymerase sigma factors"/>
    <property type="match status" value="1"/>
</dbReference>
<evidence type="ECO:0000313" key="3">
    <source>
        <dbReference type="EMBL" id="PIP33456.1"/>
    </source>
</evidence>